<proteinExistence type="inferred from homology"/>
<dbReference type="Pfam" id="PF00328">
    <property type="entry name" value="His_Phos_2"/>
    <property type="match status" value="1"/>
</dbReference>
<sequence length="554" mass="60696">MSISKSLVISLLAAAKVFATIPQYLAPAQDINSPSSQSARDPLQQLGANGPWYAGKMLLRPMLGWQLARLIMYIGPNIFGISADPPENCYVEQAAYISRHGSRYPDQGAYDGWVSMYERFQSANYTATGSLAFLSTWQPVLADPALQIAQENPTGAKEAYDFGYTLRTRYFPGIISRWLVYPRLTVKGRYPDLYRPGDEFMVWANNYTRVLQTASMFVRGFLGFAAAQNGSVVSVTSKGFPAAVGDSLAPSDMCPAFKDTEGGDFKTTWDAIWIPPVLKRLQGLIGGNLTLTASDVSQMPYLCGFESHATGRLSPWCGVLTDAELAQYEYANDLRYYYGVGPGTDLPRKMMTPFLNALVGLLQKGGLGDGTTPLMGTKADGSSFELPRLLVSFLNDGQLTELITTSGIFDAQRPLSPTEKDDSRLWVGSRFVTMRGTIAFERLNCVVGDGGGRGRGDYPRYSKPGSDPMATMTNATYVRVRLNDAVYPLPFCRDGPGSSCPLNNYARYVSDKYVAEGDWISNCNVTVTGETPEVVKGASFFTDLRNPWVTEIVP</sequence>
<dbReference type="Proteomes" id="UP001320420">
    <property type="component" value="Unassembled WGS sequence"/>
</dbReference>
<dbReference type="AlphaFoldDB" id="A0AAN9YMA5"/>
<evidence type="ECO:0000313" key="5">
    <source>
        <dbReference type="EMBL" id="KAK7750663.1"/>
    </source>
</evidence>
<dbReference type="PROSITE" id="PS00616">
    <property type="entry name" value="HIS_ACID_PHOSPHAT_1"/>
    <property type="match status" value="1"/>
</dbReference>
<dbReference type="InterPro" id="IPR000560">
    <property type="entry name" value="His_Pase_clade-2"/>
</dbReference>
<gene>
    <name evidence="5" type="ORF">SLS62_007363</name>
</gene>
<dbReference type="PANTHER" id="PTHR20963">
    <property type="entry name" value="MULTIPLE INOSITOL POLYPHOSPHATE PHOSPHATASE-RELATED"/>
    <property type="match status" value="1"/>
</dbReference>
<keyword evidence="6" id="KW-1185">Reference proteome</keyword>
<dbReference type="SUPFAM" id="SSF53254">
    <property type="entry name" value="Phosphoglycerate mutase-like"/>
    <property type="match status" value="1"/>
</dbReference>
<name>A0AAN9YMA5_9PEZI</name>
<dbReference type="GO" id="GO:0016158">
    <property type="term" value="F:inositol hexakisphosphate 3-phosphatase activity"/>
    <property type="evidence" value="ECO:0007669"/>
    <property type="project" value="UniProtKB-EC"/>
</dbReference>
<evidence type="ECO:0000256" key="4">
    <source>
        <dbReference type="SAM" id="SignalP"/>
    </source>
</evidence>
<evidence type="ECO:0000256" key="1">
    <source>
        <dbReference type="ARBA" id="ARBA00005375"/>
    </source>
</evidence>
<evidence type="ECO:0000313" key="6">
    <source>
        <dbReference type="Proteomes" id="UP001320420"/>
    </source>
</evidence>
<dbReference type="PANTHER" id="PTHR20963:SF23">
    <property type="entry name" value="3-PHYTASE"/>
    <property type="match status" value="1"/>
</dbReference>
<comment type="similarity">
    <text evidence="1">Belongs to the histidine acid phosphatase family.</text>
</comment>
<reference evidence="5 6" key="1">
    <citation type="submission" date="2024-02" db="EMBL/GenBank/DDBJ databases">
        <title>De novo assembly and annotation of 12 fungi associated with fruit tree decline syndrome in Ontario, Canada.</title>
        <authorList>
            <person name="Sulman M."/>
            <person name="Ellouze W."/>
            <person name="Ilyukhin E."/>
        </authorList>
    </citation>
    <scope>NUCLEOTIDE SEQUENCE [LARGE SCALE GENOMIC DNA]</scope>
    <source>
        <strain evidence="5 6">M11/M66-122</strain>
    </source>
</reference>
<dbReference type="GO" id="GO:0003993">
    <property type="term" value="F:acid phosphatase activity"/>
    <property type="evidence" value="ECO:0007669"/>
    <property type="project" value="TreeGrafter"/>
</dbReference>
<feature type="signal peptide" evidence="4">
    <location>
        <begin position="1"/>
        <end position="19"/>
    </location>
</feature>
<dbReference type="Gene3D" id="3.40.50.1240">
    <property type="entry name" value="Phosphoglycerate mutase-like"/>
    <property type="match status" value="1"/>
</dbReference>
<organism evidence="5 6">
    <name type="scientific">Diatrype stigma</name>
    <dbReference type="NCBI Taxonomy" id="117547"/>
    <lineage>
        <taxon>Eukaryota</taxon>
        <taxon>Fungi</taxon>
        <taxon>Dikarya</taxon>
        <taxon>Ascomycota</taxon>
        <taxon>Pezizomycotina</taxon>
        <taxon>Sordariomycetes</taxon>
        <taxon>Xylariomycetidae</taxon>
        <taxon>Xylariales</taxon>
        <taxon>Diatrypaceae</taxon>
        <taxon>Diatrype</taxon>
    </lineage>
</organism>
<dbReference type="InterPro" id="IPR033379">
    <property type="entry name" value="Acid_Pase_AS"/>
</dbReference>
<comment type="caution">
    <text evidence="5">The sequence shown here is derived from an EMBL/GenBank/DDBJ whole genome shotgun (WGS) entry which is preliminary data.</text>
</comment>
<keyword evidence="3" id="KW-0378">Hydrolase</keyword>
<dbReference type="CDD" id="cd07061">
    <property type="entry name" value="HP_HAP_like"/>
    <property type="match status" value="1"/>
</dbReference>
<dbReference type="InterPro" id="IPR029033">
    <property type="entry name" value="His_PPase_superfam"/>
</dbReference>
<evidence type="ECO:0000256" key="3">
    <source>
        <dbReference type="ARBA" id="ARBA00022801"/>
    </source>
</evidence>
<dbReference type="EMBL" id="JAKJXP020000060">
    <property type="protein sequence ID" value="KAK7750663.1"/>
    <property type="molecule type" value="Genomic_DNA"/>
</dbReference>
<evidence type="ECO:0000256" key="2">
    <source>
        <dbReference type="ARBA" id="ARBA00012632"/>
    </source>
</evidence>
<keyword evidence="4" id="KW-0732">Signal</keyword>
<dbReference type="GO" id="GO:0009277">
    <property type="term" value="C:fungal-type cell wall"/>
    <property type="evidence" value="ECO:0007669"/>
    <property type="project" value="TreeGrafter"/>
</dbReference>
<feature type="chain" id="PRO_5042825485" description="3-phytase" evidence="4">
    <location>
        <begin position="20"/>
        <end position="554"/>
    </location>
</feature>
<protein>
    <recommendedName>
        <fullName evidence="2">3-phytase</fullName>
        <ecNumber evidence="2">3.1.3.8</ecNumber>
    </recommendedName>
</protein>
<dbReference type="EC" id="3.1.3.8" evidence="2"/>
<accession>A0AAN9YMA5</accession>